<dbReference type="Proteomes" id="UP000037035">
    <property type="component" value="Unassembled WGS sequence"/>
</dbReference>
<dbReference type="OrthoDB" id="10255768at2759"/>
<gene>
    <name evidence="1" type="ORF">VP01_265g16</name>
</gene>
<dbReference type="GO" id="GO:0008233">
    <property type="term" value="F:peptidase activity"/>
    <property type="evidence" value="ECO:0007669"/>
    <property type="project" value="UniProtKB-KW"/>
</dbReference>
<accession>A0A0L6V456</accession>
<evidence type="ECO:0000313" key="1">
    <source>
        <dbReference type="EMBL" id="KNZ55514.1"/>
    </source>
</evidence>
<evidence type="ECO:0000313" key="2">
    <source>
        <dbReference type="Proteomes" id="UP000037035"/>
    </source>
</evidence>
<dbReference type="STRING" id="27349.A0A0L6V456"/>
<sequence length="110" mass="12430">MATCLAVKLKPSFSPTSPRTSTQTKTEYLQLAINHKTQNLRQLETQRNSLNARARPLCQELQLLQEPSSYFGEVFKVRGKKFLLRSSPKTLSASSHSTLTLKLLVLFSHI</sequence>
<keyword evidence="1" id="KW-0645">Protease</keyword>
<name>A0A0L6V456_9BASI</name>
<keyword evidence="1" id="KW-0378">Hydrolase</keyword>
<organism evidence="1 2">
    <name type="scientific">Puccinia sorghi</name>
    <dbReference type="NCBI Taxonomy" id="27349"/>
    <lineage>
        <taxon>Eukaryota</taxon>
        <taxon>Fungi</taxon>
        <taxon>Dikarya</taxon>
        <taxon>Basidiomycota</taxon>
        <taxon>Pucciniomycotina</taxon>
        <taxon>Pucciniomycetes</taxon>
        <taxon>Pucciniales</taxon>
        <taxon>Pucciniaceae</taxon>
        <taxon>Puccinia</taxon>
    </lineage>
</organism>
<dbReference type="EMBL" id="LAVV01007568">
    <property type="protein sequence ID" value="KNZ55514.1"/>
    <property type="molecule type" value="Genomic_DNA"/>
</dbReference>
<dbReference type="InterPro" id="IPR012340">
    <property type="entry name" value="NA-bd_OB-fold"/>
</dbReference>
<dbReference type="GO" id="GO:0006508">
    <property type="term" value="P:proteolysis"/>
    <property type="evidence" value="ECO:0007669"/>
    <property type="project" value="UniProtKB-KW"/>
</dbReference>
<dbReference type="VEuPathDB" id="FungiDB:VP01_265g16"/>
<protein>
    <submittedName>
        <fullName evidence="1">26S protease regulatory subunit 8</fullName>
    </submittedName>
</protein>
<dbReference type="Gene3D" id="2.40.50.140">
    <property type="entry name" value="Nucleic acid-binding proteins"/>
    <property type="match status" value="1"/>
</dbReference>
<comment type="caution">
    <text evidence="1">The sequence shown here is derived from an EMBL/GenBank/DDBJ whole genome shotgun (WGS) entry which is preliminary data.</text>
</comment>
<keyword evidence="2" id="KW-1185">Reference proteome</keyword>
<proteinExistence type="predicted"/>
<reference evidence="1 2" key="1">
    <citation type="submission" date="2015-08" db="EMBL/GenBank/DDBJ databases">
        <title>Next Generation Sequencing and Analysis of the Genome of Puccinia sorghi L Schw, the Causal Agent of Maize Common Rust.</title>
        <authorList>
            <person name="Rochi L."/>
            <person name="Burguener G."/>
            <person name="Darino M."/>
            <person name="Turjanski A."/>
            <person name="Kreff E."/>
            <person name="Dieguez M.J."/>
            <person name="Sacco F."/>
        </authorList>
    </citation>
    <scope>NUCLEOTIDE SEQUENCE [LARGE SCALE GENOMIC DNA]</scope>
    <source>
        <strain evidence="1 2">RO10H11247</strain>
    </source>
</reference>
<dbReference type="AlphaFoldDB" id="A0A0L6V456"/>